<dbReference type="InterPro" id="IPR036767">
    <property type="entry name" value="ApaG_sf"/>
</dbReference>
<evidence type="ECO:0000313" key="3">
    <source>
        <dbReference type="EMBL" id="SVA42258.1"/>
    </source>
</evidence>
<dbReference type="EMBL" id="UINC01009421">
    <property type="protein sequence ID" value="SVA42258.1"/>
    <property type="molecule type" value="Genomic_DNA"/>
</dbReference>
<dbReference type="NCBIfam" id="NF003967">
    <property type="entry name" value="PRK05461.1"/>
    <property type="match status" value="1"/>
</dbReference>
<dbReference type="PANTHER" id="PTHR47191:SF2">
    <property type="entry name" value="OS05G0170800 PROTEIN"/>
    <property type="match status" value="1"/>
</dbReference>
<dbReference type="InterPro" id="IPR050718">
    <property type="entry name" value="ApaG-like"/>
</dbReference>
<dbReference type="PANTHER" id="PTHR47191">
    <property type="entry name" value="OS05G0170800 PROTEIN"/>
    <property type="match status" value="1"/>
</dbReference>
<evidence type="ECO:0000259" key="2">
    <source>
        <dbReference type="PROSITE" id="PS51087"/>
    </source>
</evidence>
<dbReference type="SUPFAM" id="SSF110069">
    <property type="entry name" value="ApaG-like"/>
    <property type="match status" value="1"/>
</dbReference>
<dbReference type="PROSITE" id="PS51087">
    <property type="entry name" value="APAG"/>
    <property type="match status" value="1"/>
</dbReference>
<reference evidence="3" key="1">
    <citation type="submission" date="2018-05" db="EMBL/GenBank/DDBJ databases">
        <authorList>
            <person name="Lanie J.A."/>
            <person name="Ng W.-L."/>
            <person name="Kazmierczak K.M."/>
            <person name="Andrzejewski T.M."/>
            <person name="Davidsen T.M."/>
            <person name="Wayne K.J."/>
            <person name="Tettelin H."/>
            <person name="Glass J.I."/>
            <person name="Rusch D."/>
            <person name="Podicherti R."/>
            <person name="Tsui H.-C.T."/>
            <person name="Winkler M.E."/>
        </authorList>
    </citation>
    <scope>NUCLEOTIDE SEQUENCE</scope>
</reference>
<organism evidence="3">
    <name type="scientific">marine metagenome</name>
    <dbReference type="NCBI Taxonomy" id="408172"/>
    <lineage>
        <taxon>unclassified sequences</taxon>
        <taxon>metagenomes</taxon>
        <taxon>ecological metagenomes</taxon>
    </lineage>
</organism>
<accession>A0A381VR93</accession>
<dbReference type="InterPro" id="IPR023065">
    <property type="entry name" value="Uncharacterised_ApaG"/>
</dbReference>
<gene>
    <name evidence="3" type="ORF">METZ01_LOCUS95112</name>
</gene>
<dbReference type="AlphaFoldDB" id="A0A381VR93"/>
<dbReference type="InterPro" id="IPR007474">
    <property type="entry name" value="ApaG_domain"/>
</dbReference>
<name>A0A381VR93_9ZZZZ</name>
<dbReference type="Pfam" id="PF04379">
    <property type="entry name" value="DUF525"/>
    <property type="match status" value="1"/>
</dbReference>
<proteinExistence type="inferred from homology"/>
<feature type="domain" description="ApaG" evidence="2">
    <location>
        <begin position="3"/>
        <end position="127"/>
    </location>
</feature>
<dbReference type="HAMAP" id="MF_00791">
    <property type="entry name" value="ApaG"/>
    <property type="match status" value="1"/>
</dbReference>
<evidence type="ECO:0000256" key="1">
    <source>
        <dbReference type="ARBA" id="ARBA00017693"/>
    </source>
</evidence>
<protein>
    <recommendedName>
        <fullName evidence="1">Protein ApaG</fullName>
    </recommendedName>
</protein>
<sequence>MIETKTNQINIRVHPNYVPERSDPSRPIFFFSYHITITNEGNEPVKLKNRYWHITDGNGNIEEVRGPGVVGNQPYLKMGESFEYTSFCPLPTEFGVMHGHFEMFYDNGKKFSAKIAPFRLSVPYSIN</sequence>
<dbReference type="Gene3D" id="2.60.40.1470">
    <property type="entry name" value="ApaG domain"/>
    <property type="match status" value="1"/>
</dbReference>